<accession>A0AAX2EMB7</accession>
<organism evidence="1 4">
    <name type="scientific">Kosakonia radicincitans</name>
    <dbReference type="NCBI Taxonomy" id="283686"/>
    <lineage>
        <taxon>Bacteria</taxon>
        <taxon>Pseudomonadati</taxon>
        <taxon>Pseudomonadota</taxon>
        <taxon>Gammaproteobacteria</taxon>
        <taxon>Enterobacterales</taxon>
        <taxon>Enterobacteriaceae</taxon>
        <taxon>Kosakonia</taxon>
    </lineage>
</organism>
<comment type="caution">
    <text evidence="1">The sequence shown here is derived from an EMBL/GenBank/DDBJ whole genome shotgun (WGS) entry which is preliminary data.</text>
</comment>
<evidence type="ECO:0000313" key="1">
    <source>
        <dbReference type="EMBL" id="SFQ98644.1"/>
    </source>
</evidence>
<gene>
    <name evidence="2" type="ORF">SAMN03159428_00549</name>
    <name evidence="1" type="ORF">SAMN03159514_00550</name>
</gene>
<evidence type="ECO:0000313" key="2">
    <source>
        <dbReference type="EMBL" id="SFT43484.1"/>
    </source>
</evidence>
<sequence length="275" mass="31675">MLIEQAFHNLPEILLGSGYSRQEYARGFEASIVSAFSLAILQELNGRNAPNPISFLMAEKRYSELRRNIRADLHVNLSKLFTGSEDYAKFGFRFSNWIEAKYFRKTKGSIPYTQNRGLVVADLIRLIGLIPREEKDGLTRTGRYFLHVYQGNPLSYLHSSVKTAPPERKWVDQILRHGYQSISDLELGTEKKSFFTHFPKSLANAAISLDVTNYKLNQLQDQDNSSYTLILTRIESAKILWNNKVLTLTGDRKLECDEFENFRDVLSEKLKPQKD</sequence>
<dbReference type="RefSeq" id="WP_007373819.1">
    <property type="nucleotide sequence ID" value="NZ_FONC01000001.1"/>
</dbReference>
<evidence type="ECO:0000313" key="3">
    <source>
        <dbReference type="Proteomes" id="UP000198760"/>
    </source>
</evidence>
<dbReference type="AlphaFoldDB" id="A0AAX2EMB7"/>
<keyword evidence="3" id="KW-1185">Reference proteome</keyword>
<proteinExistence type="predicted"/>
<dbReference type="EMBL" id="FPAV01000001">
    <property type="protein sequence ID" value="SFT43484.1"/>
    <property type="molecule type" value="Genomic_DNA"/>
</dbReference>
<protein>
    <submittedName>
        <fullName evidence="1">Uncharacterized protein</fullName>
    </submittedName>
</protein>
<reference evidence="3 4" key="1">
    <citation type="submission" date="2016-10" db="EMBL/GenBank/DDBJ databases">
        <authorList>
            <person name="Varghese N."/>
            <person name="Submissions S."/>
        </authorList>
    </citation>
    <scope>NUCLEOTIDE SEQUENCE [LARGE SCALE GENOMIC DNA]</scope>
    <source>
        <strain evidence="2 3">NFIX06</strain>
        <strain evidence="1 4">NFIX08</strain>
    </source>
</reference>
<name>A0AAX2EMB7_9ENTR</name>
<dbReference type="Proteomes" id="UP000198760">
    <property type="component" value="Unassembled WGS sequence"/>
</dbReference>
<dbReference type="Proteomes" id="UP000199173">
    <property type="component" value="Unassembled WGS sequence"/>
</dbReference>
<evidence type="ECO:0000313" key="4">
    <source>
        <dbReference type="Proteomes" id="UP000199173"/>
    </source>
</evidence>
<dbReference type="EMBL" id="FOYJ01000001">
    <property type="protein sequence ID" value="SFQ98644.1"/>
    <property type="molecule type" value="Genomic_DNA"/>
</dbReference>